<dbReference type="Proteomes" id="UP000288024">
    <property type="component" value="Unassembled WGS sequence"/>
</dbReference>
<dbReference type="Pfam" id="PF00672">
    <property type="entry name" value="HAMP"/>
    <property type="match status" value="1"/>
</dbReference>
<proteinExistence type="predicted"/>
<dbReference type="GO" id="GO:0005524">
    <property type="term" value="F:ATP binding"/>
    <property type="evidence" value="ECO:0007669"/>
    <property type="project" value="UniProtKB-KW"/>
</dbReference>
<dbReference type="PROSITE" id="PS50109">
    <property type="entry name" value="HIS_KIN"/>
    <property type="match status" value="1"/>
</dbReference>
<evidence type="ECO:0000256" key="3">
    <source>
        <dbReference type="ARBA" id="ARBA00012438"/>
    </source>
</evidence>
<dbReference type="SMART" id="SM00387">
    <property type="entry name" value="HATPase_c"/>
    <property type="match status" value="1"/>
</dbReference>
<evidence type="ECO:0000256" key="8">
    <source>
        <dbReference type="ARBA" id="ARBA00022777"/>
    </source>
</evidence>
<evidence type="ECO:0000256" key="6">
    <source>
        <dbReference type="ARBA" id="ARBA00022679"/>
    </source>
</evidence>
<evidence type="ECO:0000259" key="13">
    <source>
        <dbReference type="PROSITE" id="PS50109"/>
    </source>
</evidence>
<dbReference type="PANTHER" id="PTHR43065:SF46">
    <property type="entry name" value="C4-DICARBOXYLATE TRANSPORT SENSOR PROTEIN DCTB"/>
    <property type="match status" value="1"/>
</dbReference>
<gene>
    <name evidence="15" type="ORF">EM808_08325</name>
</gene>
<feature type="domain" description="Histidine kinase" evidence="13">
    <location>
        <begin position="319"/>
        <end position="524"/>
    </location>
</feature>
<dbReference type="EC" id="2.7.13.3" evidence="3"/>
<accession>A0A3S2UBQ1</accession>
<comment type="subcellular location">
    <subcellularLocation>
        <location evidence="2">Cell membrane</location>
        <topology evidence="2">Multi-pass membrane protein</topology>
    </subcellularLocation>
</comment>
<dbReference type="InterPro" id="IPR005467">
    <property type="entry name" value="His_kinase_dom"/>
</dbReference>
<evidence type="ECO:0000256" key="5">
    <source>
        <dbReference type="ARBA" id="ARBA00022553"/>
    </source>
</evidence>
<keyword evidence="9" id="KW-0067">ATP-binding</keyword>
<keyword evidence="4" id="KW-1003">Cell membrane</keyword>
<evidence type="ECO:0000256" key="1">
    <source>
        <dbReference type="ARBA" id="ARBA00000085"/>
    </source>
</evidence>
<dbReference type="PROSITE" id="PS51257">
    <property type="entry name" value="PROKAR_LIPOPROTEIN"/>
    <property type="match status" value="1"/>
</dbReference>
<dbReference type="InterPro" id="IPR003594">
    <property type="entry name" value="HATPase_dom"/>
</dbReference>
<keyword evidence="16" id="KW-1185">Reference proteome</keyword>
<dbReference type="PRINTS" id="PR00344">
    <property type="entry name" value="BCTRLSENSOR"/>
</dbReference>
<keyword evidence="12" id="KW-1133">Transmembrane helix</keyword>
<dbReference type="CDD" id="cd06225">
    <property type="entry name" value="HAMP"/>
    <property type="match status" value="1"/>
</dbReference>
<evidence type="ECO:0000256" key="2">
    <source>
        <dbReference type="ARBA" id="ARBA00004651"/>
    </source>
</evidence>
<sequence>MMIKKMKQIPLLNKIQLFSFCMPLFLLACAAIAIFAIFSYEWKEDLTYRADSLLKTAGYQLTNAEESSTISNQDKEMLTSLLTIQQETVTNTYICLYDESSACQEWSVIHQDGTYSTVSSTALQKIYYQIGRKGVSNNSADFLGFYKENSSYFYTAFIPLTDEDDNIVGGIGMDIAADNLFHHIHKLLAAIITIFVVTAFLLFFYTKITISKYLLPLKEVIWGLQEISSGNLEVELTSHGASDIRMISESLNEMVRKLAMLFTRLSKTSKELGTLSRDIELNSVEEALNEMDNIMNYTKIHRELQRAEKMNAIGQLAASVAHEIRNPMTVVKGFLQIFLAKEHISEEERMYIKLMIEEMNRAETIINDYLSLAKPGIEQTEKIDGQDMIIKVIDLMYSYAMMSKSITFERDIQQVFLRANRSELKQVLINIVKNGIESMQQGGVLSVYLYTKEGYGIFEITDTGIGMTEEELSRLGTAFYSLKEKGTGMGLMVSYQMIEQMKGKIEVESKKGKGTTFKVFIPLY</sequence>
<dbReference type="Pfam" id="PF00512">
    <property type="entry name" value="HisKA"/>
    <property type="match status" value="1"/>
</dbReference>
<keyword evidence="6" id="KW-0808">Transferase</keyword>
<comment type="catalytic activity">
    <reaction evidence="1">
        <text>ATP + protein L-histidine = ADP + protein N-phospho-L-histidine.</text>
        <dbReference type="EC" id="2.7.13.3"/>
    </reaction>
</comment>
<name>A0A3S2UBQ1_9BACI</name>
<feature type="transmembrane region" description="Helical" evidence="12">
    <location>
        <begin position="187"/>
        <end position="205"/>
    </location>
</feature>
<organism evidence="15 16">
    <name type="scientific">Niallia taxi</name>
    <dbReference type="NCBI Taxonomy" id="2499688"/>
    <lineage>
        <taxon>Bacteria</taxon>
        <taxon>Bacillati</taxon>
        <taxon>Bacillota</taxon>
        <taxon>Bacilli</taxon>
        <taxon>Bacillales</taxon>
        <taxon>Bacillaceae</taxon>
        <taxon>Niallia</taxon>
    </lineage>
</organism>
<dbReference type="InterPro" id="IPR036097">
    <property type="entry name" value="HisK_dim/P_sf"/>
</dbReference>
<dbReference type="SMART" id="SM00388">
    <property type="entry name" value="HisKA"/>
    <property type="match status" value="1"/>
</dbReference>
<dbReference type="PANTHER" id="PTHR43065">
    <property type="entry name" value="SENSOR HISTIDINE KINASE"/>
    <property type="match status" value="1"/>
</dbReference>
<dbReference type="CDD" id="cd00082">
    <property type="entry name" value="HisKA"/>
    <property type="match status" value="1"/>
</dbReference>
<keyword evidence="8 15" id="KW-0418">Kinase</keyword>
<dbReference type="InterPro" id="IPR003661">
    <property type="entry name" value="HisK_dim/P_dom"/>
</dbReference>
<dbReference type="Gene3D" id="3.30.565.10">
    <property type="entry name" value="Histidine kinase-like ATPase, C-terminal domain"/>
    <property type="match status" value="1"/>
</dbReference>
<evidence type="ECO:0000256" key="4">
    <source>
        <dbReference type="ARBA" id="ARBA00022475"/>
    </source>
</evidence>
<reference evidence="15 16" key="1">
    <citation type="submission" date="2019-01" db="EMBL/GenBank/DDBJ databases">
        <title>Bacillus sp. M5HDSG1-1, whole genome shotgun sequence.</title>
        <authorList>
            <person name="Tuo L."/>
        </authorList>
    </citation>
    <scope>NUCLEOTIDE SEQUENCE [LARGE SCALE GENOMIC DNA]</scope>
    <source>
        <strain evidence="15 16">M5HDSG1-1</strain>
    </source>
</reference>
<dbReference type="SMART" id="SM00304">
    <property type="entry name" value="HAMP"/>
    <property type="match status" value="1"/>
</dbReference>
<evidence type="ECO:0000313" key="16">
    <source>
        <dbReference type="Proteomes" id="UP000288024"/>
    </source>
</evidence>
<dbReference type="Gene3D" id="1.10.287.130">
    <property type="match status" value="1"/>
</dbReference>
<feature type="domain" description="HAMP" evidence="14">
    <location>
        <begin position="216"/>
        <end position="263"/>
    </location>
</feature>
<dbReference type="InterPro" id="IPR004358">
    <property type="entry name" value="Sig_transdc_His_kin-like_C"/>
</dbReference>
<dbReference type="SUPFAM" id="SSF47384">
    <property type="entry name" value="Homodimeric domain of signal transducing histidine kinase"/>
    <property type="match status" value="1"/>
</dbReference>
<keyword evidence="12" id="KW-0812">Transmembrane</keyword>
<dbReference type="InterPro" id="IPR003660">
    <property type="entry name" value="HAMP_dom"/>
</dbReference>
<dbReference type="InterPro" id="IPR036890">
    <property type="entry name" value="HATPase_C_sf"/>
</dbReference>
<evidence type="ECO:0000256" key="9">
    <source>
        <dbReference type="ARBA" id="ARBA00022840"/>
    </source>
</evidence>
<comment type="caution">
    <text evidence="15">The sequence shown here is derived from an EMBL/GenBank/DDBJ whole genome shotgun (WGS) entry which is preliminary data.</text>
</comment>
<dbReference type="PROSITE" id="PS50885">
    <property type="entry name" value="HAMP"/>
    <property type="match status" value="1"/>
</dbReference>
<dbReference type="EMBL" id="RZTZ01000002">
    <property type="protein sequence ID" value="RVT65492.1"/>
    <property type="molecule type" value="Genomic_DNA"/>
</dbReference>
<evidence type="ECO:0000256" key="11">
    <source>
        <dbReference type="ARBA" id="ARBA00023136"/>
    </source>
</evidence>
<protein>
    <recommendedName>
        <fullName evidence="3">histidine kinase</fullName>
        <ecNumber evidence="3">2.7.13.3</ecNumber>
    </recommendedName>
</protein>
<dbReference type="RefSeq" id="WP_127737709.1">
    <property type="nucleotide sequence ID" value="NZ_RZTZ01000002.1"/>
</dbReference>
<keyword evidence="11 12" id="KW-0472">Membrane</keyword>
<evidence type="ECO:0000259" key="14">
    <source>
        <dbReference type="PROSITE" id="PS50885"/>
    </source>
</evidence>
<dbReference type="GO" id="GO:0005886">
    <property type="term" value="C:plasma membrane"/>
    <property type="evidence" value="ECO:0007669"/>
    <property type="project" value="UniProtKB-SubCell"/>
</dbReference>
<dbReference type="AlphaFoldDB" id="A0A3S2UBQ1"/>
<evidence type="ECO:0000256" key="7">
    <source>
        <dbReference type="ARBA" id="ARBA00022741"/>
    </source>
</evidence>
<evidence type="ECO:0000313" key="15">
    <source>
        <dbReference type="EMBL" id="RVT65492.1"/>
    </source>
</evidence>
<keyword evidence="5" id="KW-0597">Phosphoprotein</keyword>
<evidence type="ECO:0000256" key="12">
    <source>
        <dbReference type="SAM" id="Phobius"/>
    </source>
</evidence>
<dbReference type="Gene3D" id="6.10.340.10">
    <property type="match status" value="1"/>
</dbReference>
<keyword evidence="7" id="KW-0547">Nucleotide-binding</keyword>
<evidence type="ECO:0000256" key="10">
    <source>
        <dbReference type="ARBA" id="ARBA00023012"/>
    </source>
</evidence>
<dbReference type="Pfam" id="PF02518">
    <property type="entry name" value="HATPase_c"/>
    <property type="match status" value="1"/>
</dbReference>
<keyword evidence="10" id="KW-0902">Two-component regulatory system</keyword>
<dbReference type="SUPFAM" id="SSF55874">
    <property type="entry name" value="ATPase domain of HSP90 chaperone/DNA topoisomerase II/histidine kinase"/>
    <property type="match status" value="1"/>
</dbReference>
<dbReference type="GO" id="GO:0000155">
    <property type="term" value="F:phosphorelay sensor kinase activity"/>
    <property type="evidence" value="ECO:0007669"/>
    <property type="project" value="InterPro"/>
</dbReference>